<dbReference type="InterPro" id="IPR003141">
    <property type="entry name" value="Pol/His_phosphatase_N"/>
</dbReference>
<dbReference type="RefSeq" id="WP_115774809.1">
    <property type="nucleotide sequence ID" value="NZ_PIOC01000032.1"/>
</dbReference>
<dbReference type="PANTHER" id="PTHR42924">
    <property type="entry name" value="EXONUCLEASE"/>
    <property type="match status" value="1"/>
</dbReference>
<name>A0A3D8PI33_9BACI</name>
<dbReference type="GO" id="GO:0035312">
    <property type="term" value="F:5'-3' DNA exonuclease activity"/>
    <property type="evidence" value="ECO:0007669"/>
    <property type="project" value="TreeGrafter"/>
</dbReference>
<dbReference type="SMART" id="SM00481">
    <property type="entry name" value="POLIIIAc"/>
    <property type="match status" value="1"/>
</dbReference>
<dbReference type="SUPFAM" id="SSF89550">
    <property type="entry name" value="PHP domain-like"/>
    <property type="match status" value="1"/>
</dbReference>
<dbReference type="InterPro" id="IPR004013">
    <property type="entry name" value="PHP_dom"/>
</dbReference>
<accession>A0A3D8PI33</accession>
<organism evidence="2 3">
    <name type="scientific">Oceanobacillus arenosus</name>
    <dbReference type="NCBI Taxonomy" id="1229153"/>
    <lineage>
        <taxon>Bacteria</taxon>
        <taxon>Bacillati</taxon>
        <taxon>Bacillota</taxon>
        <taxon>Bacilli</taxon>
        <taxon>Bacillales</taxon>
        <taxon>Bacillaceae</taxon>
        <taxon>Oceanobacillus</taxon>
    </lineage>
</organism>
<dbReference type="Gene3D" id="1.10.150.650">
    <property type="match status" value="1"/>
</dbReference>
<dbReference type="Gene3D" id="3.20.20.140">
    <property type="entry name" value="Metal-dependent hydrolases"/>
    <property type="match status" value="1"/>
</dbReference>
<dbReference type="GO" id="GO:0004534">
    <property type="term" value="F:5'-3' RNA exonuclease activity"/>
    <property type="evidence" value="ECO:0007669"/>
    <property type="project" value="TreeGrafter"/>
</dbReference>
<dbReference type="InterPro" id="IPR016195">
    <property type="entry name" value="Pol/histidinol_Pase-like"/>
</dbReference>
<sequence length="268" mass="29358">MKADLHVHSNYSDGSNTVKEVMKQAKDNGVTHISFVDHDTVASLPEAQQHGLEYGITVIPGIEISAYDFKRNRKVHVLGYNHQGDATNIKAICDPLLKRRNQHSLWQVEQINAAGYQLDADAVIEAAKQSNTVYKQHIMKCLTDAAFTSPEYKQLYMKLFKGSGAASGDIAYVDVFDAVRAIIADGGVAVIAHPGQLDSYDLIPELVQAGLGGIERNHFDHVVEDVQKVEALAKQYALMMTGGTDYHGSFGEPIEVGRIISPINRLLG</sequence>
<dbReference type="EMBL" id="PIOC01000032">
    <property type="protein sequence ID" value="RDW15756.1"/>
    <property type="molecule type" value="Genomic_DNA"/>
</dbReference>
<dbReference type="CDD" id="cd07438">
    <property type="entry name" value="PHP_HisPPase_AMP"/>
    <property type="match status" value="1"/>
</dbReference>
<feature type="domain" description="Polymerase/histidinol phosphatase N-terminal" evidence="1">
    <location>
        <begin position="3"/>
        <end position="68"/>
    </location>
</feature>
<protein>
    <submittedName>
        <fullName evidence="2">Phosphatase</fullName>
    </submittedName>
</protein>
<keyword evidence="3" id="KW-1185">Reference proteome</keyword>
<dbReference type="Pfam" id="PF02811">
    <property type="entry name" value="PHP"/>
    <property type="match status" value="1"/>
</dbReference>
<gene>
    <name evidence="2" type="ORF">CWR48_18645</name>
</gene>
<dbReference type="Proteomes" id="UP000257143">
    <property type="component" value="Unassembled WGS sequence"/>
</dbReference>
<dbReference type="InterPro" id="IPR052018">
    <property type="entry name" value="PHP_domain"/>
</dbReference>
<dbReference type="OrthoDB" id="9804333at2"/>
<reference evidence="3" key="1">
    <citation type="submission" date="2017-11" db="EMBL/GenBank/DDBJ databases">
        <authorList>
            <person name="Zhu W."/>
        </authorList>
    </citation>
    <scope>NUCLEOTIDE SEQUENCE [LARGE SCALE GENOMIC DNA]</scope>
    <source>
        <strain evidence="3">CAU 1183</strain>
    </source>
</reference>
<dbReference type="PANTHER" id="PTHR42924:SF3">
    <property type="entry name" value="POLYMERASE_HISTIDINOL PHOSPHATASE N-TERMINAL DOMAIN-CONTAINING PROTEIN"/>
    <property type="match status" value="1"/>
</dbReference>
<evidence type="ECO:0000259" key="1">
    <source>
        <dbReference type="SMART" id="SM00481"/>
    </source>
</evidence>
<comment type="caution">
    <text evidence="2">The sequence shown here is derived from an EMBL/GenBank/DDBJ whole genome shotgun (WGS) entry which is preliminary data.</text>
</comment>
<evidence type="ECO:0000313" key="3">
    <source>
        <dbReference type="Proteomes" id="UP000257143"/>
    </source>
</evidence>
<proteinExistence type="predicted"/>
<evidence type="ECO:0000313" key="2">
    <source>
        <dbReference type="EMBL" id="RDW15756.1"/>
    </source>
</evidence>
<dbReference type="AlphaFoldDB" id="A0A3D8PI33"/>